<dbReference type="AlphaFoldDB" id="A0A0A9DQZ3"/>
<organism evidence="1">
    <name type="scientific">Arundo donax</name>
    <name type="common">Giant reed</name>
    <name type="synonym">Donax arundinaceus</name>
    <dbReference type="NCBI Taxonomy" id="35708"/>
    <lineage>
        <taxon>Eukaryota</taxon>
        <taxon>Viridiplantae</taxon>
        <taxon>Streptophyta</taxon>
        <taxon>Embryophyta</taxon>
        <taxon>Tracheophyta</taxon>
        <taxon>Spermatophyta</taxon>
        <taxon>Magnoliopsida</taxon>
        <taxon>Liliopsida</taxon>
        <taxon>Poales</taxon>
        <taxon>Poaceae</taxon>
        <taxon>PACMAD clade</taxon>
        <taxon>Arundinoideae</taxon>
        <taxon>Arundineae</taxon>
        <taxon>Arundo</taxon>
    </lineage>
</organism>
<protein>
    <submittedName>
        <fullName evidence="1">Uncharacterized protein</fullName>
    </submittedName>
</protein>
<accession>A0A0A9DQZ3</accession>
<reference evidence="1" key="2">
    <citation type="journal article" date="2015" name="Data Brief">
        <title>Shoot transcriptome of the giant reed, Arundo donax.</title>
        <authorList>
            <person name="Barrero R.A."/>
            <person name="Guerrero F.D."/>
            <person name="Moolhuijzen P."/>
            <person name="Goolsby J.A."/>
            <person name="Tidwell J."/>
            <person name="Bellgard S.E."/>
            <person name="Bellgard M.I."/>
        </authorList>
    </citation>
    <scope>NUCLEOTIDE SEQUENCE</scope>
    <source>
        <tissue evidence="1">Shoot tissue taken approximately 20 cm above the soil surface</tissue>
    </source>
</reference>
<sequence length="35" mass="4043">MYSVDLSYVELHDQIQEQPFHSLVSSTHILLADLL</sequence>
<reference evidence="1" key="1">
    <citation type="submission" date="2014-09" db="EMBL/GenBank/DDBJ databases">
        <authorList>
            <person name="Magalhaes I.L.F."/>
            <person name="Oliveira U."/>
            <person name="Santos F.R."/>
            <person name="Vidigal T.H.D.A."/>
            <person name="Brescovit A.D."/>
            <person name="Santos A.J."/>
        </authorList>
    </citation>
    <scope>NUCLEOTIDE SEQUENCE</scope>
    <source>
        <tissue evidence="1">Shoot tissue taken approximately 20 cm above the soil surface</tissue>
    </source>
</reference>
<dbReference type="EMBL" id="GBRH01206881">
    <property type="protein sequence ID" value="JAD91014.1"/>
    <property type="molecule type" value="Transcribed_RNA"/>
</dbReference>
<name>A0A0A9DQZ3_ARUDO</name>
<proteinExistence type="predicted"/>
<evidence type="ECO:0000313" key="1">
    <source>
        <dbReference type="EMBL" id="JAD91014.1"/>
    </source>
</evidence>